<evidence type="ECO:0000256" key="1">
    <source>
        <dbReference type="ARBA" id="ARBA00007154"/>
    </source>
</evidence>
<evidence type="ECO:0008006" key="7">
    <source>
        <dbReference type="Google" id="ProtNLM"/>
    </source>
</evidence>
<name>A0A140DUK1_9FIRM</name>
<dbReference type="KEGG" id="fro:AALO17_11940"/>
<dbReference type="Pfam" id="PF01144">
    <property type="entry name" value="CoA_trans"/>
    <property type="match status" value="1"/>
</dbReference>
<evidence type="ECO:0000313" key="6">
    <source>
        <dbReference type="Proteomes" id="UP000069771"/>
    </source>
</evidence>
<dbReference type="SUPFAM" id="SSF100950">
    <property type="entry name" value="NagB/RpiA/CoA transferase-like"/>
    <property type="match status" value="2"/>
</dbReference>
<dbReference type="PIRSF" id="PIRSF000858">
    <property type="entry name" value="SCOT-t"/>
    <property type="match status" value="1"/>
</dbReference>
<evidence type="ECO:0000256" key="3">
    <source>
        <dbReference type="PIRNR" id="PIRNR000858"/>
    </source>
</evidence>
<gene>
    <name evidence="5" type="ORF">AALO17_11940</name>
</gene>
<evidence type="ECO:0000256" key="2">
    <source>
        <dbReference type="ARBA" id="ARBA00022679"/>
    </source>
</evidence>
<comment type="similarity">
    <text evidence="1 3">Belongs to the 3-oxoacid CoA-transferase family.</text>
</comment>
<dbReference type="Gene3D" id="3.40.1080.10">
    <property type="entry name" value="Glutaconate Coenzyme A-transferase"/>
    <property type="match status" value="2"/>
</dbReference>
<dbReference type="EMBL" id="CP011391">
    <property type="protein sequence ID" value="AMK54328.1"/>
    <property type="molecule type" value="Genomic_DNA"/>
</dbReference>
<dbReference type="SMART" id="SM00882">
    <property type="entry name" value="CoA_trans"/>
    <property type="match status" value="2"/>
</dbReference>
<dbReference type="PANTHER" id="PTHR43293">
    <property type="entry name" value="ACETATE COA-TRANSFERASE YDIF"/>
    <property type="match status" value="1"/>
</dbReference>
<keyword evidence="2 3" id="KW-0808">Transferase</keyword>
<dbReference type="PANTHER" id="PTHR43293:SF1">
    <property type="entry name" value="ACETATE COA-TRANSFERASE YDIF"/>
    <property type="match status" value="1"/>
</dbReference>
<dbReference type="AlphaFoldDB" id="A0A140DUK1"/>
<dbReference type="Proteomes" id="UP000069771">
    <property type="component" value="Chromosome"/>
</dbReference>
<dbReference type="RefSeq" id="WP_067556550.1">
    <property type="nucleotide sequence ID" value="NZ_CP011391.1"/>
</dbReference>
<feature type="active site" description="5-glutamyl coenzyme A thioester intermediate" evidence="4">
    <location>
        <position position="323"/>
    </location>
</feature>
<dbReference type="InterPro" id="IPR037171">
    <property type="entry name" value="NagB/RpiA_transferase-like"/>
</dbReference>
<organism evidence="5 6">
    <name type="scientific">Faecalibaculum rodentium</name>
    <dbReference type="NCBI Taxonomy" id="1702221"/>
    <lineage>
        <taxon>Bacteria</taxon>
        <taxon>Bacillati</taxon>
        <taxon>Bacillota</taxon>
        <taxon>Erysipelotrichia</taxon>
        <taxon>Erysipelotrichales</taxon>
        <taxon>Erysipelotrichaceae</taxon>
        <taxon>Faecalibaculum</taxon>
    </lineage>
</organism>
<accession>A0A140DUK1</accession>
<evidence type="ECO:0000313" key="5">
    <source>
        <dbReference type="EMBL" id="AMK54328.1"/>
    </source>
</evidence>
<sequence>MSKVITPEEAALLVKDGDRIVMSGFIGMCHPQELTYALEDRFLKTGAPKDLDLFFPTNVGDGTDKLGMNHLAHEGLLRSIVGGHCNLVPALQKLVTENKVKAWNLPIGTLAQLLREIAAKRPGVITKIGLNTFVDPRLQGGKMNDITDEDLVELMEIDGEEYLRYKPFKQINVGFIRGTYADENGNLTMDKEAAFLEALPMAEAVKNTGGIVIAQVEDIVQNGTLDPKDVKVPGIMVDYVVKGTPANHWQTYMDPYKPEFSGQIKKPLDALTPMPLNARKVISRRAAMELVPNAILNLGIGIPEGVANVANEEGISGLKMTVEAGNIGGVPASGVGFGAATNPEATVDSPALFDFYDGGGLDEAFLGLAECDRNGNINVSRFGPKIAGCGGFINITQSTPVVVFCGTFTAKGLKEEFGNGTLTIVNEGQVKKFKNDVEQITFSAEYAKKSGQKVMYITERAVFELRDGVFTLTEIAPGIDLQKDVLDQMDFVPVVADDLKIMDERIFMDKPMGLSSKS</sequence>
<proteinExistence type="inferred from homology"/>
<dbReference type="PATRIC" id="fig|1702221.3.peg.1151"/>
<evidence type="ECO:0000256" key="4">
    <source>
        <dbReference type="PIRSR" id="PIRSR000858-1"/>
    </source>
</evidence>
<dbReference type="GeneID" id="78477935"/>
<dbReference type="GO" id="GO:0008410">
    <property type="term" value="F:CoA-transferase activity"/>
    <property type="evidence" value="ECO:0007669"/>
    <property type="project" value="InterPro"/>
</dbReference>
<dbReference type="InterPro" id="IPR004165">
    <property type="entry name" value="CoA_trans_fam_I"/>
</dbReference>
<dbReference type="STRING" id="1702221.AALO17_11940"/>
<dbReference type="OrthoDB" id="9805230at2"/>
<dbReference type="InterPro" id="IPR014388">
    <property type="entry name" value="3-oxoacid_CoA-transferase"/>
</dbReference>
<reference evidence="5 6" key="1">
    <citation type="journal article" date="2016" name="Gut Pathog.">
        <title>Whole genome sequencing of "Faecalibaculum rodentium" ALO17, isolated from C57BL/6J laboratory mouse feces.</title>
        <authorList>
            <person name="Lim S."/>
            <person name="Chang D.H."/>
            <person name="Ahn S."/>
            <person name="Kim B.C."/>
        </authorList>
    </citation>
    <scope>NUCLEOTIDE SEQUENCE [LARGE SCALE GENOMIC DNA]</scope>
    <source>
        <strain evidence="5 6">Alo17</strain>
    </source>
</reference>
<protein>
    <recommendedName>
        <fullName evidence="7">Acyl CoA:acetate/3-ketoacid CoA transferase</fullName>
    </recommendedName>
</protein>
<keyword evidence="6" id="KW-1185">Reference proteome</keyword>
<dbReference type="GO" id="GO:0046952">
    <property type="term" value="P:ketone body catabolic process"/>
    <property type="evidence" value="ECO:0007669"/>
    <property type="project" value="InterPro"/>
</dbReference>